<accession>A0A8X8ZZW6</accession>
<dbReference type="EMBL" id="PNBA02000005">
    <property type="protein sequence ID" value="KAG6423492.1"/>
    <property type="molecule type" value="Genomic_DNA"/>
</dbReference>
<comment type="caution">
    <text evidence="2">The sequence shown here is derived from an EMBL/GenBank/DDBJ whole genome shotgun (WGS) entry which is preliminary data.</text>
</comment>
<dbReference type="Gene3D" id="3.30.590.10">
    <property type="entry name" value="Glutamine synthetase/guanido kinase, catalytic domain"/>
    <property type="match status" value="1"/>
</dbReference>
<name>A0A8X8ZZW6_SALSN</name>
<dbReference type="Proteomes" id="UP000298416">
    <property type="component" value="Unassembled WGS sequence"/>
</dbReference>
<reference evidence="2" key="2">
    <citation type="submission" date="2020-08" db="EMBL/GenBank/DDBJ databases">
        <title>Plant Genome Project.</title>
        <authorList>
            <person name="Zhang R.-G."/>
        </authorList>
    </citation>
    <scope>NUCLEOTIDE SEQUENCE</scope>
    <source>
        <strain evidence="2">Huo1</strain>
        <tissue evidence="2">Leaf</tissue>
    </source>
</reference>
<keyword evidence="3" id="KW-1185">Reference proteome</keyword>
<evidence type="ECO:0000313" key="2">
    <source>
        <dbReference type="EMBL" id="KAG6423492.1"/>
    </source>
</evidence>
<dbReference type="AlphaFoldDB" id="A0A8X8ZZW6"/>
<evidence type="ECO:0000256" key="1">
    <source>
        <dbReference type="SAM" id="MobiDB-lite"/>
    </source>
</evidence>
<proteinExistence type="predicted"/>
<reference evidence="2" key="1">
    <citation type="submission" date="2018-01" db="EMBL/GenBank/DDBJ databases">
        <authorList>
            <person name="Mao J.F."/>
        </authorList>
    </citation>
    <scope>NUCLEOTIDE SEQUENCE</scope>
    <source>
        <strain evidence="2">Huo1</strain>
        <tissue evidence="2">Leaf</tissue>
    </source>
</reference>
<feature type="region of interest" description="Disordered" evidence="1">
    <location>
        <begin position="1"/>
        <end position="24"/>
    </location>
</feature>
<organism evidence="2">
    <name type="scientific">Salvia splendens</name>
    <name type="common">Scarlet sage</name>
    <dbReference type="NCBI Taxonomy" id="180675"/>
    <lineage>
        <taxon>Eukaryota</taxon>
        <taxon>Viridiplantae</taxon>
        <taxon>Streptophyta</taxon>
        <taxon>Embryophyta</taxon>
        <taxon>Tracheophyta</taxon>
        <taxon>Spermatophyta</taxon>
        <taxon>Magnoliopsida</taxon>
        <taxon>eudicotyledons</taxon>
        <taxon>Gunneridae</taxon>
        <taxon>Pentapetalae</taxon>
        <taxon>asterids</taxon>
        <taxon>lamiids</taxon>
        <taxon>Lamiales</taxon>
        <taxon>Lamiaceae</taxon>
        <taxon>Nepetoideae</taxon>
        <taxon>Mentheae</taxon>
        <taxon>Salviinae</taxon>
        <taxon>Salvia</taxon>
        <taxon>Salvia subgen. Calosphace</taxon>
        <taxon>core Calosphace</taxon>
    </lineage>
</organism>
<gene>
    <name evidence="2" type="ORF">SASPL_113888</name>
</gene>
<feature type="compositionally biased region" description="Polar residues" evidence="1">
    <location>
        <begin position="1"/>
        <end position="11"/>
    </location>
</feature>
<sequence>MQRSRFGSSSAAPDEVEDSMKTLEEKTDKDIINSVWKSKHLIFLPSKIQDNNSEAVAAEEPWYGIEQEYTLIQKNVNWHLG</sequence>
<evidence type="ECO:0000313" key="3">
    <source>
        <dbReference type="Proteomes" id="UP000298416"/>
    </source>
</evidence>
<protein>
    <submittedName>
        <fullName evidence="2">Uncharacterized protein</fullName>
    </submittedName>
</protein>